<dbReference type="PANTHER" id="PTHR30399">
    <property type="entry name" value="UNCHARACTERIZED PROTEIN YGJP"/>
    <property type="match status" value="1"/>
</dbReference>
<name>A0A916JJC2_9FLAO</name>
<organism evidence="2 3">
    <name type="scientific">Parvicella tangerina</name>
    <dbReference type="NCBI Taxonomy" id="2829795"/>
    <lineage>
        <taxon>Bacteria</taxon>
        <taxon>Pseudomonadati</taxon>
        <taxon>Bacteroidota</taxon>
        <taxon>Flavobacteriia</taxon>
        <taxon>Flavobacteriales</taxon>
        <taxon>Parvicellaceae</taxon>
        <taxon>Parvicella</taxon>
    </lineage>
</organism>
<dbReference type="AlphaFoldDB" id="A0A916JJC2"/>
<proteinExistence type="predicted"/>
<dbReference type="Proteomes" id="UP000683507">
    <property type="component" value="Chromosome"/>
</dbReference>
<dbReference type="Pfam" id="PF01863">
    <property type="entry name" value="YgjP-like"/>
    <property type="match status" value="1"/>
</dbReference>
<accession>A0A916JJC2</accession>
<sequence>MEQVEISYGSTIIPFALKRSDRKTMSITVQPDTTVQVTAPKEAELEKVKKKVEQKARWITKQQRFFENFLPATPKREYVSGETHLYLGRQYRLKVEDSKINSVKLIAGRIIVECTSPKNPDFVKQLLSGWYKSHAEKRFENAIKENKRFFKKHDIGNPPLEIKRMAKRWGSCTSKGKIILNPEIIKAPSKCIDYVVIHELCHLVHHHHGKDFYELQEKIMPDWRRWKERLEKIMI</sequence>
<keyword evidence="3" id="KW-1185">Reference proteome</keyword>
<dbReference type="KEGG" id="ptan:CRYO30217_00424"/>
<dbReference type="Gene3D" id="3.30.2010.10">
    <property type="entry name" value="Metalloproteases ('zincins'), catalytic domain"/>
    <property type="match status" value="1"/>
</dbReference>
<dbReference type="EMBL" id="OU015584">
    <property type="protein sequence ID" value="CAG5077556.1"/>
    <property type="molecule type" value="Genomic_DNA"/>
</dbReference>
<gene>
    <name evidence="2" type="ORF">CRYO30217_00424</name>
</gene>
<dbReference type="PANTHER" id="PTHR30399:SF1">
    <property type="entry name" value="UTP PYROPHOSPHATASE"/>
    <property type="match status" value="1"/>
</dbReference>
<evidence type="ECO:0000259" key="1">
    <source>
        <dbReference type="Pfam" id="PF01863"/>
    </source>
</evidence>
<dbReference type="InterPro" id="IPR053136">
    <property type="entry name" value="UTP_pyrophosphatase-like"/>
</dbReference>
<evidence type="ECO:0000313" key="2">
    <source>
        <dbReference type="EMBL" id="CAG5077556.1"/>
    </source>
</evidence>
<dbReference type="RefSeq" id="WP_258540659.1">
    <property type="nucleotide sequence ID" value="NZ_OU015584.1"/>
</dbReference>
<reference evidence="2" key="1">
    <citation type="submission" date="2021-04" db="EMBL/GenBank/DDBJ databases">
        <authorList>
            <person name="Rodrigo-Torres L."/>
            <person name="Arahal R. D."/>
            <person name="Lucena T."/>
        </authorList>
    </citation>
    <scope>NUCLEOTIDE SEQUENCE</scope>
    <source>
        <strain evidence="2">AS29M-1</strain>
    </source>
</reference>
<dbReference type="CDD" id="cd07344">
    <property type="entry name" value="M48_yhfN_like"/>
    <property type="match status" value="1"/>
</dbReference>
<evidence type="ECO:0000313" key="3">
    <source>
        <dbReference type="Proteomes" id="UP000683507"/>
    </source>
</evidence>
<protein>
    <recommendedName>
        <fullName evidence="1">YgjP-like metallopeptidase domain-containing protein</fullName>
    </recommendedName>
</protein>
<dbReference type="InterPro" id="IPR002725">
    <property type="entry name" value="YgjP-like_metallopeptidase"/>
</dbReference>
<feature type="domain" description="YgjP-like metallopeptidase" evidence="1">
    <location>
        <begin position="23"/>
        <end position="232"/>
    </location>
</feature>